<gene>
    <name evidence="1" type="ORF">CACET_c02480</name>
</gene>
<dbReference type="Pfam" id="PF11148">
    <property type="entry name" value="DUF2922"/>
    <property type="match status" value="1"/>
</dbReference>
<dbReference type="EMBL" id="CP009687">
    <property type="protein sequence ID" value="AKL93764.1"/>
    <property type="molecule type" value="Genomic_DNA"/>
</dbReference>
<dbReference type="AlphaFoldDB" id="A0A0G3W8I7"/>
<evidence type="ECO:0000313" key="1">
    <source>
        <dbReference type="EMBL" id="AKL93764.1"/>
    </source>
</evidence>
<dbReference type="InterPro" id="IPR021321">
    <property type="entry name" value="DUF2922"/>
</dbReference>
<evidence type="ECO:0000313" key="2">
    <source>
        <dbReference type="Proteomes" id="UP000035704"/>
    </source>
</evidence>
<sequence>MKRALEMAFKREDDKISKFILPNPRQDLTPQEVKAAMESILSQNVFRISGAELTEIDAAKLIVTTEEVLELA</sequence>
<dbReference type="RefSeq" id="WP_052661540.1">
    <property type="nucleotide sequence ID" value="NZ_CP009687.1"/>
</dbReference>
<organism evidence="1 2">
    <name type="scientific">Clostridium aceticum</name>
    <dbReference type="NCBI Taxonomy" id="84022"/>
    <lineage>
        <taxon>Bacteria</taxon>
        <taxon>Bacillati</taxon>
        <taxon>Bacillota</taxon>
        <taxon>Clostridia</taxon>
        <taxon>Eubacteriales</taxon>
        <taxon>Clostridiaceae</taxon>
        <taxon>Clostridium</taxon>
    </lineage>
</organism>
<proteinExistence type="predicted"/>
<dbReference type="STRING" id="84022.CACET_c02480"/>
<protein>
    <recommendedName>
        <fullName evidence="3">DUF2922 domain-containing protein</fullName>
    </recommendedName>
</protein>
<reference evidence="1 2" key="1">
    <citation type="submission" date="2014-10" db="EMBL/GenBank/DDBJ databases">
        <title>Genome sequence of Clostridium aceticum DSM 1496.</title>
        <authorList>
            <person name="Poehlein A."/>
            <person name="Schiel-Bengelsdorf B."/>
            <person name="Gottschalk G."/>
            <person name="Duerre P."/>
            <person name="Daniel R."/>
        </authorList>
    </citation>
    <scope>NUCLEOTIDE SEQUENCE [LARGE SCALE GENOMIC DNA]</scope>
    <source>
        <strain evidence="1 2">DSM 1496</strain>
    </source>
</reference>
<accession>A0A0G3W8I7</accession>
<name>A0A0G3W8I7_9CLOT</name>
<dbReference type="KEGG" id="cace:CACET_c02480"/>
<dbReference type="PATRIC" id="fig|84022.6.peg.249"/>
<dbReference type="OrthoDB" id="9795264at2"/>
<evidence type="ECO:0008006" key="3">
    <source>
        <dbReference type="Google" id="ProtNLM"/>
    </source>
</evidence>
<dbReference type="Proteomes" id="UP000035704">
    <property type="component" value="Chromosome"/>
</dbReference>
<keyword evidence="2" id="KW-1185">Reference proteome</keyword>